<dbReference type="InterPro" id="IPR057247">
    <property type="entry name" value="CARBOXYPEPT_ZN_2"/>
</dbReference>
<keyword evidence="7" id="KW-0479">Metal-binding</keyword>
<dbReference type="GO" id="GO:0005615">
    <property type="term" value="C:extracellular space"/>
    <property type="evidence" value="ECO:0007669"/>
    <property type="project" value="TreeGrafter"/>
</dbReference>
<keyword evidence="12" id="KW-1015">Disulfide bond</keyword>
<evidence type="ECO:0000256" key="8">
    <source>
        <dbReference type="ARBA" id="ARBA00022729"/>
    </source>
</evidence>
<keyword evidence="6" id="KW-0645">Protease</keyword>
<feature type="chain" id="PRO_5013870621" description="Zinc carboxypeptidase A 1" evidence="17">
    <location>
        <begin position="19"/>
        <end position="481"/>
    </location>
</feature>
<dbReference type="SUPFAM" id="SSF53187">
    <property type="entry name" value="Zn-dependent exopeptidases"/>
    <property type="match status" value="1"/>
</dbReference>
<name>A0A2H1WTP5_SPOFR</name>
<evidence type="ECO:0000313" key="19">
    <source>
        <dbReference type="EMBL" id="SOQ56440.1"/>
    </source>
</evidence>
<feature type="signal peptide" evidence="17">
    <location>
        <begin position="1"/>
        <end position="18"/>
    </location>
</feature>
<evidence type="ECO:0000259" key="18">
    <source>
        <dbReference type="PROSITE" id="PS52035"/>
    </source>
</evidence>
<protein>
    <recommendedName>
        <fullName evidence="14">Zinc carboxypeptidase A 1</fullName>
    </recommendedName>
</protein>
<dbReference type="FunFam" id="3.30.70.340:FF:000002">
    <property type="entry name" value="Carboxypeptidase A"/>
    <property type="match status" value="1"/>
</dbReference>
<sequence>MVFKEILFLVVLVAAVNAEYVSYKDYKVYKIVPKDEHELQVLTDLRKQPEYIYWNDIVSLYSDVKIMVAPEYQQDFENYFKTVNITAEVVFNDVQKLINDQLKRPVSRSVVYDWTYFLNLDEINAWLTKIVEEHSDVATLVELGTSVEGRTIWGVKIDYKKEENPVIGMIEGGIHSREWISPATVTYIINEFLTSTDESVRFMAENIVWHIFPVVNPDGYYYTFNNNRMWRKNRSKDNFQTCTSVADDISNGIDLNRNFDFMWMHVGASQNPCMETYAGPNAFSEPESRAIAGYVQHIKKQGRMIYYFAFHSYSQMVLVPYSHLSGDRVLEAPNYADMYEIAIRGMDKLKAKHNTNYQVGTSGDILYYVSGSSFDWVKGAEGIPIVYLFELRDVGEYGFLLPAERIIPNNEEIMAGLLEMERVTRSMGYYNIQNDLLFPPTTQPPTDTTEATEPSTTAAPGSGMKTVFSVFLIALSLFVTL</sequence>
<evidence type="ECO:0000256" key="3">
    <source>
        <dbReference type="ARBA" id="ARBA00005988"/>
    </source>
</evidence>
<feature type="domain" description="Peptidase M14" evidence="18">
    <location>
        <begin position="116"/>
        <end position="424"/>
    </location>
</feature>
<feature type="compositionally biased region" description="Low complexity" evidence="16">
    <location>
        <begin position="444"/>
        <end position="460"/>
    </location>
</feature>
<evidence type="ECO:0000256" key="15">
    <source>
        <dbReference type="PROSITE-ProRule" id="PRU01379"/>
    </source>
</evidence>
<feature type="region of interest" description="Disordered" evidence="16">
    <location>
        <begin position="440"/>
        <end position="460"/>
    </location>
</feature>
<comment type="similarity">
    <text evidence="3 15">Belongs to the peptidase M14 family.</text>
</comment>
<evidence type="ECO:0000256" key="9">
    <source>
        <dbReference type="ARBA" id="ARBA00022801"/>
    </source>
</evidence>
<dbReference type="EMBL" id="ODYU01010985">
    <property type="protein sequence ID" value="SOQ56440.1"/>
    <property type="molecule type" value="Genomic_DNA"/>
</dbReference>
<gene>
    <name evidence="19" type="ORF">SFRICE_032616</name>
</gene>
<accession>A0A2H1WTP5</accession>
<dbReference type="Pfam" id="PF02244">
    <property type="entry name" value="Propep_M14"/>
    <property type="match status" value="1"/>
</dbReference>
<evidence type="ECO:0000256" key="1">
    <source>
        <dbReference type="ARBA" id="ARBA00001947"/>
    </source>
</evidence>
<proteinExistence type="inferred from homology"/>
<keyword evidence="10" id="KW-0862">Zinc</keyword>
<evidence type="ECO:0000256" key="2">
    <source>
        <dbReference type="ARBA" id="ARBA00004613"/>
    </source>
</evidence>
<dbReference type="PRINTS" id="PR00765">
    <property type="entry name" value="CRBOXYPTASEA"/>
</dbReference>
<evidence type="ECO:0000256" key="5">
    <source>
        <dbReference type="ARBA" id="ARBA00022645"/>
    </source>
</evidence>
<dbReference type="Gene3D" id="3.30.70.340">
    <property type="entry name" value="Metallocarboxypeptidase-like"/>
    <property type="match status" value="1"/>
</dbReference>
<dbReference type="GO" id="GO:0008270">
    <property type="term" value="F:zinc ion binding"/>
    <property type="evidence" value="ECO:0007669"/>
    <property type="project" value="InterPro"/>
</dbReference>
<dbReference type="PROSITE" id="PS52035">
    <property type="entry name" value="PEPTIDASE_M14"/>
    <property type="match status" value="1"/>
</dbReference>
<organism evidence="19">
    <name type="scientific">Spodoptera frugiperda</name>
    <name type="common">Fall armyworm</name>
    <dbReference type="NCBI Taxonomy" id="7108"/>
    <lineage>
        <taxon>Eukaryota</taxon>
        <taxon>Metazoa</taxon>
        <taxon>Ecdysozoa</taxon>
        <taxon>Arthropoda</taxon>
        <taxon>Hexapoda</taxon>
        <taxon>Insecta</taxon>
        <taxon>Pterygota</taxon>
        <taxon>Neoptera</taxon>
        <taxon>Endopterygota</taxon>
        <taxon>Lepidoptera</taxon>
        <taxon>Glossata</taxon>
        <taxon>Ditrysia</taxon>
        <taxon>Noctuoidea</taxon>
        <taxon>Noctuidae</taxon>
        <taxon>Amphipyrinae</taxon>
        <taxon>Spodoptera</taxon>
    </lineage>
</organism>
<dbReference type="FunFam" id="3.40.630.10:FF:000040">
    <property type="entry name" value="zinc carboxypeptidase"/>
    <property type="match status" value="1"/>
</dbReference>
<feature type="active site" description="Proton donor/acceptor" evidence="15">
    <location>
        <position position="390"/>
    </location>
</feature>
<evidence type="ECO:0000256" key="13">
    <source>
        <dbReference type="ARBA" id="ARBA00057299"/>
    </source>
</evidence>
<dbReference type="Gene3D" id="3.40.630.10">
    <property type="entry name" value="Zn peptidases"/>
    <property type="match status" value="1"/>
</dbReference>
<evidence type="ECO:0000256" key="14">
    <source>
        <dbReference type="ARBA" id="ARBA00069039"/>
    </source>
</evidence>
<keyword evidence="11" id="KW-0482">Metalloprotease</keyword>
<dbReference type="InterPro" id="IPR036990">
    <property type="entry name" value="M14A-like_propep"/>
</dbReference>
<dbReference type="GO" id="GO:0006508">
    <property type="term" value="P:proteolysis"/>
    <property type="evidence" value="ECO:0007669"/>
    <property type="project" value="UniProtKB-KW"/>
</dbReference>
<keyword evidence="4" id="KW-0964">Secreted</keyword>
<comment type="cofactor">
    <cofactor evidence="1">
        <name>Zn(2+)</name>
        <dbReference type="ChEBI" id="CHEBI:29105"/>
    </cofactor>
</comment>
<evidence type="ECO:0000256" key="12">
    <source>
        <dbReference type="ARBA" id="ARBA00023157"/>
    </source>
</evidence>
<dbReference type="AlphaFoldDB" id="A0A2H1WTP5"/>
<keyword evidence="5" id="KW-0121">Carboxypeptidase</keyword>
<dbReference type="InterPro" id="IPR003146">
    <property type="entry name" value="M14A_act_pep"/>
</dbReference>
<dbReference type="CDD" id="cd03860">
    <property type="entry name" value="M14_CP_A-B_like"/>
    <property type="match status" value="1"/>
</dbReference>
<evidence type="ECO:0000256" key="6">
    <source>
        <dbReference type="ARBA" id="ARBA00022670"/>
    </source>
</evidence>
<evidence type="ECO:0000256" key="4">
    <source>
        <dbReference type="ARBA" id="ARBA00022525"/>
    </source>
</evidence>
<evidence type="ECO:0000256" key="7">
    <source>
        <dbReference type="ARBA" id="ARBA00022723"/>
    </source>
</evidence>
<reference evidence="19" key="1">
    <citation type="submission" date="2016-07" db="EMBL/GenBank/DDBJ databases">
        <authorList>
            <person name="Bretaudeau A."/>
        </authorList>
    </citation>
    <scope>NUCLEOTIDE SEQUENCE</scope>
    <source>
        <strain evidence="19">Rice</strain>
        <tissue evidence="19">Whole body</tissue>
    </source>
</reference>
<dbReference type="Pfam" id="PF00246">
    <property type="entry name" value="Peptidase_M14"/>
    <property type="match status" value="1"/>
</dbReference>
<comment type="subcellular location">
    <subcellularLocation>
        <location evidence="2">Secreted</location>
    </subcellularLocation>
</comment>
<evidence type="ECO:0000256" key="16">
    <source>
        <dbReference type="SAM" id="MobiDB-lite"/>
    </source>
</evidence>
<keyword evidence="8 17" id="KW-0732">Signal</keyword>
<keyword evidence="9" id="KW-0378">Hydrolase</keyword>
<dbReference type="InterPro" id="IPR000834">
    <property type="entry name" value="Peptidase_M14"/>
</dbReference>
<dbReference type="SMART" id="SM00631">
    <property type="entry name" value="Zn_pept"/>
    <property type="match status" value="1"/>
</dbReference>
<dbReference type="PROSITE" id="PS00133">
    <property type="entry name" value="CARBOXYPEPT_ZN_2"/>
    <property type="match status" value="1"/>
</dbReference>
<dbReference type="PANTHER" id="PTHR11705:SF153">
    <property type="entry name" value="ZINC CARBOXYPEPTIDASE A 1-LIKE PROTEIN"/>
    <property type="match status" value="1"/>
</dbReference>
<dbReference type="PANTHER" id="PTHR11705">
    <property type="entry name" value="PROTEASE FAMILY M14 CARBOXYPEPTIDASE A,B"/>
    <property type="match status" value="1"/>
</dbReference>
<dbReference type="GO" id="GO:0004181">
    <property type="term" value="F:metallocarboxypeptidase activity"/>
    <property type="evidence" value="ECO:0007669"/>
    <property type="project" value="InterPro"/>
</dbReference>
<evidence type="ECO:0000256" key="11">
    <source>
        <dbReference type="ARBA" id="ARBA00023049"/>
    </source>
</evidence>
<evidence type="ECO:0000256" key="17">
    <source>
        <dbReference type="SAM" id="SignalP"/>
    </source>
</evidence>
<comment type="function">
    <text evidence="13">Involved in the digestion of the blood meal.</text>
</comment>
<dbReference type="SUPFAM" id="SSF54897">
    <property type="entry name" value="Protease propeptides/inhibitors"/>
    <property type="match status" value="1"/>
</dbReference>
<evidence type="ECO:0000256" key="10">
    <source>
        <dbReference type="ARBA" id="ARBA00022833"/>
    </source>
</evidence>